<dbReference type="UniPathway" id="UPA00344"/>
<dbReference type="GO" id="GO:0006777">
    <property type="term" value="P:Mo-molybdopterin cofactor biosynthetic process"/>
    <property type="evidence" value="ECO:0007669"/>
    <property type="project" value="UniProtKB-UniRule"/>
</dbReference>
<evidence type="ECO:0000256" key="2">
    <source>
        <dbReference type="ARBA" id="ARBA00002901"/>
    </source>
</evidence>
<dbReference type="InterPro" id="IPR036425">
    <property type="entry name" value="MoaB/Mog-like_dom_sf"/>
</dbReference>
<dbReference type="EC" id="2.10.1.1" evidence="11"/>
<evidence type="ECO:0000256" key="1">
    <source>
        <dbReference type="ARBA" id="ARBA00001946"/>
    </source>
</evidence>
<dbReference type="InterPro" id="IPR036688">
    <property type="entry name" value="MoeA_C_domain_IV_sf"/>
</dbReference>
<dbReference type="SUPFAM" id="SSF53218">
    <property type="entry name" value="Molybdenum cofactor biosynthesis proteins"/>
    <property type="match status" value="1"/>
</dbReference>
<reference evidence="14" key="1">
    <citation type="submission" date="2016-09" db="EMBL/GenBank/DDBJ databases">
        <authorList>
            <person name="Varghese N."/>
            <person name="Submissions S."/>
        </authorList>
    </citation>
    <scope>NUCLEOTIDE SEQUENCE [LARGE SCALE GENOMIC DNA]</scope>
    <source>
        <strain evidence="14">JS23</strain>
    </source>
</reference>
<dbReference type="NCBIfam" id="TIGR00177">
    <property type="entry name" value="molyb_syn"/>
    <property type="match status" value="1"/>
</dbReference>
<evidence type="ECO:0000313" key="13">
    <source>
        <dbReference type="EMBL" id="SDV50964.1"/>
    </source>
</evidence>
<dbReference type="Proteomes" id="UP000243719">
    <property type="component" value="Unassembled WGS sequence"/>
</dbReference>
<dbReference type="Pfam" id="PF03453">
    <property type="entry name" value="MoeA_N"/>
    <property type="match status" value="1"/>
</dbReference>
<dbReference type="InterPro" id="IPR005110">
    <property type="entry name" value="MoeA_linker/N"/>
</dbReference>
<dbReference type="PROSITE" id="PS01079">
    <property type="entry name" value="MOCF_BIOSYNTHESIS_2"/>
    <property type="match status" value="1"/>
</dbReference>
<gene>
    <name evidence="13" type="ORF">SAMN05216551_11464</name>
</gene>
<dbReference type="Gene3D" id="2.170.190.11">
    <property type="entry name" value="Molybdopterin biosynthesis moea protein, domain 3"/>
    <property type="match status" value="1"/>
</dbReference>
<comment type="function">
    <text evidence="2 11">Catalyzes the insertion of molybdate into adenylated molybdopterin with the concomitant release of AMP.</text>
</comment>
<keyword evidence="6 11" id="KW-0808">Transferase</keyword>
<dbReference type="Pfam" id="PF03454">
    <property type="entry name" value="MoeA_C"/>
    <property type="match status" value="1"/>
</dbReference>
<dbReference type="InterPro" id="IPR008284">
    <property type="entry name" value="MoCF_biosynth_CS"/>
</dbReference>
<evidence type="ECO:0000256" key="8">
    <source>
        <dbReference type="ARBA" id="ARBA00022842"/>
    </source>
</evidence>
<dbReference type="EMBL" id="FNLO01000014">
    <property type="protein sequence ID" value="SDV50964.1"/>
    <property type="molecule type" value="Genomic_DNA"/>
</dbReference>
<dbReference type="InterPro" id="IPR005111">
    <property type="entry name" value="MoeA_C_domain_IV"/>
</dbReference>
<comment type="pathway">
    <text evidence="3 11">Cofactor biosynthesis; molybdopterin biosynthesis.</text>
</comment>
<dbReference type="CDD" id="cd00887">
    <property type="entry name" value="MoeA"/>
    <property type="match status" value="1"/>
</dbReference>
<dbReference type="STRING" id="1770053.SAMN05216551_11464"/>
<evidence type="ECO:0000256" key="4">
    <source>
        <dbReference type="ARBA" id="ARBA00010763"/>
    </source>
</evidence>
<evidence type="ECO:0000256" key="9">
    <source>
        <dbReference type="ARBA" id="ARBA00023150"/>
    </source>
</evidence>
<dbReference type="NCBIfam" id="NF045515">
    <property type="entry name" value="Glp_gephyrin"/>
    <property type="match status" value="1"/>
</dbReference>
<keyword evidence="14" id="KW-1185">Reference proteome</keyword>
<proteinExistence type="inferred from homology"/>
<dbReference type="InterPro" id="IPR036135">
    <property type="entry name" value="MoeA_linker/N_sf"/>
</dbReference>
<dbReference type="GO" id="GO:0061599">
    <property type="term" value="F:molybdopterin molybdotransferase activity"/>
    <property type="evidence" value="ECO:0007669"/>
    <property type="project" value="UniProtKB-UniRule"/>
</dbReference>
<dbReference type="SUPFAM" id="SSF63867">
    <property type="entry name" value="MoeA C-terminal domain-like"/>
    <property type="match status" value="1"/>
</dbReference>
<dbReference type="Gene3D" id="3.90.105.10">
    <property type="entry name" value="Molybdopterin biosynthesis moea protein, domain 2"/>
    <property type="match status" value="1"/>
</dbReference>
<evidence type="ECO:0000256" key="3">
    <source>
        <dbReference type="ARBA" id="ARBA00005046"/>
    </source>
</evidence>
<sequence>MRVARADPVGLAAGHDAPGHSFSLSQRIVMPDPSRALSGNSDLSPDAAHRLIATRLAVLCDARGAALSTERLPLAQALDRVLADDVVAPIDVPAHDNSAMDGYAFAHAGLPDGEPVSLPVVGRALAGRPHDGDVGRGMAVRIMTGAAMPEGTDTVVPIEAATCSPARVQFARAAVRPGANRRHAGEDWARGDIALPAGTVLRPPALGVLASLGIASVAVRRRLRVAVFSTGDELREPGDALPAGAIYDSNRFNLLAMLRRLGVEPLDLGIVPDDPAALRQVLVDAARLADAVITSGGVSAGDADHVRAAVAASGEVEYWKLALRPGRPFAFGTLRVPADATAQPRQSVPFFGLPGNPAAVVATFYLLVRDALLRLAQARAEPVPRVPATTTAALPKRAGRAEVIRARAQRDGGGWTVAPVGSPSSGALNAMVQANCLVLLEAERAAVNAGDTVDVTFFDGLL</sequence>
<comment type="catalytic activity">
    <reaction evidence="10">
        <text>adenylyl-molybdopterin + molybdate = Mo-molybdopterin + AMP + H(+)</text>
        <dbReference type="Rhea" id="RHEA:35047"/>
        <dbReference type="ChEBI" id="CHEBI:15378"/>
        <dbReference type="ChEBI" id="CHEBI:36264"/>
        <dbReference type="ChEBI" id="CHEBI:62727"/>
        <dbReference type="ChEBI" id="CHEBI:71302"/>
        <dbReference type="ChEBI" id="CHEBI:456215"/>
        <dbReference type="EC" id="2.10.1.1"/>
    </reaction>
</comment>
<evidence type="ECO:0000256" key="6">
    <source>
        <dbReference type="ARBA" id="ARBA00022679"/>
    </source>
</evidence>
<keyword evidence="9 11" id="KW-0501">Molybdenum cofactor biosynthesis</keyword>
<dbReference type="Pfam" id="PF00994">
    <property type="entry name" value="MoCF_biosynth"/>
    <property type="match status" value="1"/>
</dbReference>
<protein>
    <recommendedName>
        <fullName evidence="11">Molybdopterin molybdenumtransferase</fullName>
        <ecNumber evidence="11">2.10.1.1</ecNumber>
    </recommendedName>
</protein>
<name>A0A1H2PWM8_9BURK</name>
<evidence type="ECO:0000256" key="10">
    <source>
        <dbReference type="ARBA" id="ARBA00047317"/>
    </source>
</evidence>
<keyword evidence="5 11" id="KW-0500">Molybdenum</keyword>
<keyword evidence="8 11" id="KW-0460">Magnesium</keyword>
<dbReference type="InterPro" id="IPR038987">
    <property type="entry name" value="MoeA-like"/>
</dbReference>
<evidence type="ECO:0000313" key="14">
    <source>
        <dbReference type="Proteomes" id="UP000243719"/>
    </source>
</evidence>
<evidence type="ECO:0000256" key="11">
    <source>
        <dbReference type="RuleBase" id="RU365090"/>
    </source>
</evidence>
<evidence type="ECO:0000256" key="5">
    <source>
        <dbReference type="ARBA" id="ARBA00022505"/>
    </source>
</evidence>
<evidence type="ECO:0000256" key="7">
    <source>
        <dbReference type="ARBA" id="ARBA00022723"/>
    </source>
</evidence>
<feature type="domain" description="MoaB/Mog" evidence="12">
    <location>
        <begin position="226"/>
        <end position="374"/>
    </location>
</feature>
<dbReference type="SMART" id="SM00852">
    <property type="entry name" value="MoCF_biosynth"/>
    <property type="match status" value="1"/>
</dbReference>
<dbReference type="Gene3D" id="3.40.980.10">
    <property type="entry name" value="MoaB/Mog-like domain"/>
    <property type="match status" value="1"/>
</dbReference>
<dbReference type="Gene3D" id="2.40.340.10">
    <property type="entry name" value="MoeA, C-terminal, domain IV"/>
    <property type="match status" value="1"/>
</dbReference>
<dbReference type="PANTHER" id="PTHR10192:SF5">
    <property type="entry name" value="GEPHYRIN"/>
    <property type="match status" value="1"/>
</dbReference>
<dbReference type="AlphaFoldDB" id="A0A1H2PWM8"/>
<comment type="similarity">
    <text evidence="4 11">Belongs to the MoeA family.</text>
</comment>
<organism evidence="13 14">
    <name type="scientific">Chitinasiproducens palmae</name>
    <dbReference type="NCBI Taxonomy" id="1770053"/>
    <lineage>
        <taxon>Bacteria</taxon>
        <taxon>Pseudomonadati</taxon>
        <taxon>Pseudomonadota</taxon>
        <taxon>Betaproteobacteria</taxon>
        <taxon>Burkholderiales</taxon>
        <taxon>Burkholderiaceae</taxon>
        <taxon>Chitinasiproducens</taxon>
    </lineage>
</organism>
<dbReference type="SUPFAM" id="SSF63882">
    <property type="entry name" value="MoeA N-terminal region -like"/>
    <property type="match status" value="1"/>
</dbReference>
<dbReference type="InterPro" id="IPR001453">
    <property type="entry name" value="MoaB/Mog_dom"/>
</dbReference>
<keyword evidence="7 11" id="KW-0479">Metal-binding</keyword>
<dbReference type="GO" id="GO:0046872">
    <property type="term" value="F:metal ion binding"/>
    <property type="evidence" value="ECO:0007669"/>
    <property type="project" value="UniProtKB-UniRule"/>
</dbReference>
<accession>A0A1H2PWM8</accession>
<comment type="cofactor">
    <cofactor evidence="1 11">
        <name>Mg(2+)</name>
        <dbReference type="ChEBI" id="CHEBI:18420"/>
    </cofactor>
</comment>
<evidence type="ECO:0000259" key="12">
    <source>
        <dbReference type="SMART" id="SM00852"/>
    </source>
</evidence>
<dbReference type="GO" id="GO:0005829">
    <property type="term" value="C:cytosol"/>
    <property type="evidence" value="ECO:0007669"/>
    <property type="project" value="TreeGrafter"/>
</dbReference>
<dbReference type="PANTHER" id="PTHR10192">
    <property type="entry name" value="MOLYBDOPTERIN BIOSYNTHESIS PROTEIN"/>
    <property type="match status" value="1"/>
</dbReference>
<dbReference type="FunFam" id="3.40.980.10:FF:000004">
    <property type="entry name" value="Molybdopterin molybdenumtransferase"/>
    <property type="match status" value="1"/>
</dbReference>